<name>A0AAW1LWX3_POPJA</name>
<dbReference type="AlphaFoldDB" id="A0AAW1LWX3"/>
<sequence length="96" mass="11587">MTRKCQLGVEKKCGKKSNQKNCLKGEEEMSDKELSTRYPAKWPKTKQHKYAEKDVKELDENVEIMSKTRQRKWQILSQRYLQNFKENYTLNIEKML</sequence>
<reference evidence="1 2" key="1">
    <citation type="journal article" date="2024" name="BMC Genomics">
        <title>De novo assembly and annotation of Popillia japonica's genome with initial clues to its potential as an invasive pest.</title>
        <authorList>
            <person name="Cucini C."/>
            <person name="Boschi S."/>
            <person name="Funari R."/>
            <person name="Cardaioli E."/>
            <person name="Iannotti N."/>
            <person name="Marturano G."/>
            <person name="Paoli F."/>
            <person name="Bruttini M."/>
            <person name="Carapelli A."/>
            <person name="Frati F."/>
            <person name="Nardi F."/>
        </authorList>
    </citation>
    <scope>NUCLEOTIDE SEQUENCE [LARGE SCALE GENOMIC DNA]</scope>
    <source>
        <strain evidence="1">DMR45628</strain>
    </source>
</reference>
<accession>A0AAW1LWX3</accession>
<keyword evidence="2" id="KW-1185">Reference proteome</keyword>
<proteinExistence type="predicted"/>
<evidence type="ECO:0000313" key="2">
    <source>
        <dbReference type="Proteomes" id="UP001458880"/>
    </source>
</evidence>
<comment type="caution">
    <text evidence="1">The sequence shown here is derived from an EMBL/GenBank/DDBJ whole genome shotgun (WGS) entry which is preliminary data.</text>
</comment>
<organism evidence="1 2">
    <name type="scientific">Popillia japonica</name>
    <name type="common">Japanese beetle</name>
    <dbReference type="NCBI Taxonomy" id="7064"/>
    <lineage>
        <taxon>Eukaryota</taxon>
        <taxon>Metazoa</taxon>
        <taxon>Ecdysozoa</taxon>
        <taxon>Arthropoda</taxon>
        <taxon>Hexapoda</taxon>
        <taxon>Insecta</taxon>
        <taxon>Pterygota</taxon>
        <taxon>Neoptera</taxon>
        <taxon>Endopterygota</taxon>
        <taxon>Coleoptera</taxon>
        <taxon>Polyphaga</taxon>
        <taxon>Scarabaeiformia</taxon>
        <taxon>Scarabaeidae</taxon>
        <taxon>Rutelinae</taxon>
        <taxon>Popillia</taxon>
    </lineage>
</organism>
<dbReference type="Proteomes" id="UP001458880">
    <property type="component" value="Unassembled WGS sequence"/>
</dbReference>
<dbReference type="EMBL" id="JASPKY010000087">
    <property type="protein sequence ID" value="KAK9738400.1"/>
    <property type="molecule type" value="Genomic_DNA"/>
</dbReference>
<evidence type="ECO:0000313" key="1">
    <source>
        <dbReference type="EMBL" id="KAK9738400.1"/>
    </source>
</evidence>
<gene>
    <name evidence="1" type="ORF">QE152_g9877</name>
</gene>
<protein>
    <submittedName>
        <fullName evidence="1">Uncharacterized protein</fullName>
    </submittedName>
</protein>